<protein>
    <submittedName>
        <fullName evidence="2">YqhR family membrane protein</fullName>
    </submittedName>
</protein>
<keyword evidence="1" id="KW-1133">Transmembrane helix</keyword>
<accession>A0ABV8B007</accession>
<dbReference type="Pfam" id="PF11085">
    <property type="entry name" value="YqhR"/>
    <property type="match status" value="1"/>
</dbReference>
<evidence type="ECO:0000313" key="3">
    <source>
        <dbReference type="Proteomes" id="UP001595752"/>
    </source>
</evidence>
<feature type="transmembrane region" description="Helical" evidence="1">
    <location>
        <begin position="21"/>
        <end position="45"/>
    </location>
</feature>
<feature type="transmembrane region" description="Helical" evidence="1">
    <location>
        <begin position="96"/>
        <end position="114"/>
    </location>
</feature>
<feature type="transmembrane region" description="Helical" evidence="1">
    <location>
        <begin position="65"/>
        <end position="89"/>
    </location>
</feature>
<comment type="caution">
    <text evidence="2">The sequence shown here is derived from an EMBL/GenBank/DDBJ whole genome shotgun (WGS) entry which is preliminary data.</text>
</comment>
<evidence type="ECO:0000313" key="2">
    <source>
        <dbReference type="EMBL" id="MFC3882879.1"/>
    </source>
</evidence>
<keyword evidence="1" id="KW-0812">Transmembrane</keyword>
<dbReference type="EMBL" id="JBHRZT010000020">
    <property type="protein sequence ID" value="MFC3882879.1"/>
    <property type="molecule type" value="Genomic_DNA"/>
</dbReference>
<dbReference type="InterPro" id="IPR024563">
    <property type="entry name" value="YqhR"/>
</dbReference>
<reference evidence="3" key="1">
    <citation type="journal article" date="2019" name="Int. J. Syst. Evol. Microbiol.">
        <title>The Global Catalogue of Microorganisms (GCM) 10K type strain sequencing project: providing services to taxonomists for standard genome sequencing and annotation.</title>
        <authorList>
            <consortium name="The Broad Institute Genomics Platform"/>
            <consortium name="The Broad Institute Genome Sequencing Center for Infectious Disease"/>
            <person name="Wu L."/>
            <person name="Ma J."/>
        </authorList>
    </citation>
    <scope>NUCLEOTIDE SEQUENCE [LARGE SCALE GENOMIC DNA]</scope>
    <source>
        <strain evidence="3">CCUG 61889</strain>
    </source>
</reference>
<keyword evidence="3" id="KW-1185">Reference proteome</keyword>
<evidence type="ECO:0000256" key="1">
    <source>
        <dbReference type="SAM" id="Phobius"/>
    </source>
</evidence>
<feature type="transmembrane region" description="Helical" evidence="1">
    <location>
        <begin position="129"/>
        <end position="148"/>
    </location>
</feature>
<sequence>MAKSKKSGQEKGQSMSFLTKVVVIGFVGGLFWSFLSHLAYIINLTEISPNLILKPWALGAWKDKWPGMVISILLIGVISIIAALIYFAALKRFKSMLAGIIYGVALWALVFYVLNPLFPNLKTVRELELNTIITTICFYILYGVFIGYSISFEAAELEAATQSEGAIE</sequence>
<keyword evidence="1" id="KW-0472">Membrane</keyword>
<dbReference type="Proteomes" id="UP001595752">
    <property type="component" value="Unassembled WGS sequence"/>
</dbReference>
<dbReference type="RefSeq" id="WP_377912744.1">
    <property type="nucleotide sequence ID" value="NZ_JBHRZT010000020.1"/>
</dbReference>
<organism evidence="2 3">
    <name type="scientific">Bacillus songklensis</name>
    <dbReference type="NCBI Taxonomy" id="1069116"/>
    <lineage>
        <taxon>Bacteria</taxon>
        <taxon>Bacillati</taxon>
        <taxon>Bacillota</taxon>
        <taxon>Bacilli</taxon>
        <taxon>Bacillales</taxon>
        <taxon>Bacillaceae</taxon>
        <taxon>Bacillus</taxon>
    </lineage>
</organism>
<name>A0ABV8B007_9BACI</name>
<proteinExistence type="predicted"/>
<gene>
    <name evidence="2" type="ORF">ACFOU2_04895</name>
</gene>